<dbReference type="GO" id="GO:0010125">
    <property type="term" value="P:mycothiol biosynthetic process"/>
    <property type="evidence" value="ECO:0007669"/>
    <property type="project" value="UniProtKB-UniRule"/>
</dbReference>
<dbReference type="InterPro" id="IPR017813">
    <property type="entry name" value="Mycothiol_AcTrfase"/>
</dbReference>
<dbReference type="InterPro" id="IPR050832">
    <property type="entry name" value="Bact_Acetyltransf"/>
</dbReference>
<dbReference type="PROSITE" id="PS51186">
    <property type="entry name" value="GNAT"/>
    <property type="match status" value="1"/>
</dbReference>
<evidence type="ECO:0000256" key="2">
    <source>
        <dbReference type="ARBA" id="ARBA00022737"/>
    </source>
</evidence>
<comment type="function">
    <text evidence="4">Catalyzes the transfer of acetyl from acetyl-CoA to desacetylmycothiol (Cys-GlcN-Ins) to form mycothiol.</text>
</comment>
<evidence type="ECO:0000256" key="1">
    <source>
        <dbReference type="ARBA" id="ARBA00022679"/>
    </source>
</evidence>
<dbReference type="Pfam" id="PF00583">
    <property type="entry name" value="Acetyltransf_1"/>
    <property type="match status" value="1"/>
</dbReference>
<evidence type="ECO:0000256" key="3">
    <source>
        <dbReference type="ARBA" id="ARBA00023315"/>
    </source>
</evidence>
<protein>
    <recommendedName>
        <fullName evidence="4">Mycothiol acetyltransferase</fullName>
        <shortName evidence="4">MSH acetyltransferase</shortName>
        <ecNumber evidence="4">2.3.1.189</ecNumber>
    </recommendedName>
    <alternativeName>
        <fullName evidence="4">Mycothiol synthase</fullName>
    </alternativeName>
</protein>
<dbReference type="EC" id="2.3.1.189" evidence="4"/>
<feature type="binding site" evidence="4">
    <location>
        <position position="260"/>
    </location>
    <ligand>
        <name>1D-myo-inositol 2-(L-cysteinylamino)-2-deoxy-alpha-D-glucopyranoside</name>
        <dbReference type="ChEBI" id="CHEBI:58887"/>
    </ligand>
</feature>
<feature type="binding site" evidence="4">
    <location>
        <position position="222"/>
    </location>
    <ligand>
        <name>1D-myo-inositol 2-(L-cysteinylamino)-2-deoxy-alpha-D-glucopyranoside</name>
        <dbReference type="ChEBI" id="CHEBI:58887"/>
    </ligand>
</feature>
<evidence type="ECO:0000313" key="6">
    <source>
        <dbReference type="EMBL" id="TDT30010.1"/>
    </source>
</evidence>
<keyword evidence="2 4" id="KW-0677">Repeat</keyword>
<comment type="similarity">
    <text evidence="4">Belongs to the acetyltransferase family. MshD subfamily.</text>
</comment>
<dbReference type="NCBIfam" id="TIGR03448">
    <property type="entry name" value="mycothiol_MshD"/>
    <property type="match status" value="1"/>
</dbReference>
<name>A0A4R7IZ55_9ACTN</name>
<dbReference type="AlphaFoldDB" id="A0A4R7IZ55"/>
<sequence>MSLQRTTFSTAVPDTAEVRSLVEAARAVDGTAALNEAAMISINHGGPERQVTAHSAEALIGYGLLADGHVQVVVDPDHRRSGVATGIVAELSDHPRSLAYWAFGDLAGARAWAAARGAEPVRKLLIMERSPAGPVEVVPPPAGVTIRGYRAEDAEELIAVNARAFSHHPEQGAMDAADLASRMSEDWYRPEDLLVATVTDADGRSRLTGFHWTKQHDAETGEVYVLAVDPEAGGGGIGRALLTAGLQHLVDLGKQRVILYVEDDQPRVVEIYRRAGFEVIHQDVVYAFPGADSDRV</sequence>
<dbReference type="InterPro" id="IPR016181">
    <property type="entry name" value="Acyl_CoA_acyltransferase"/>
</dbReference>
<gene>
    <name evidence="4" type="primary">mshD</name>
    <name evidence="6" type="ORF">CLV29_3033</name>
</gene>
<evidence type="ECO:0000259" key="5">
    <source>
        <dbReference type="PROSITE" id="PS51186"/>
    </source>
</evidence>
<dbReference type="CDD" id="cd04301">
    <property type="entry name" value="NAT_SF"/>
    <property type="match status" value="1"/>
</dbReference>
<dbReference type="SUPFAM" id="SSF55729">
    <property type="entry name" value="Acyl-CoA N-acyltransferases (Nat)"/>
    <property type="match status" value="2"/>
</dbReference>
<dbReference type="PANTHER" id="PTHR43877">
    <property type="entry name" value="AMINOALKYLPHOSPHONATE N-ACETYLTRANSFERASE-RELATED-RELATED"/>
    <property type="match status" value="1"/>
</dbReference>
<organism evidence="6 7">
    <name type="scientific">Naumannella halotolerans</name>
    <dbReference type="NCBI Taxonomy" id="993414"/>
    <lineage>
        <taxon>Bacteria</taxon>
        <taxon>Bacillati</taxon>
        <taxon>Actinomycetota</taxon>
        <taxon>Actinomycetes</taxon>
        <taxon>Propionibacteriales</taxon>
        <taxon>Propionibacteriaceae</taxon>
        <taxon>Naumannella</taxon>
    </lineage>
</organism>
<feature type="binding site" evidence="4">
    <location>
        <position position="36"/>
    </location>
    <ligand>
        <name>1D-myo-inositol 2-(L-cysteinylamino)-2-deoxy-alpha-D-glucopyranoside</name>
        <dbReference type="ChEBI" id="CHEBI:58887"/>
    </ligand>
</feature>
<keyword evidence="3 4" id="KW-0012">Acyltransferase</keyword>
<feature type="binding site" evidence="4">
    <location>
        <begin position="226"/>
        <end position="228"/>
    </location>
    <ligand>
        <name>acetyl-CoA</name>
        <dbReference type="ChEBI" id="CHEBI:57288"/>
        <label>2</label>
    </ligand>
</feature>
<proteinExistence type="inferred from homology"/>
<dbReference type="Proteomes" id="UP000295371">
    <property type="component" value="Unassembled WGS sequence"/>
</dbReference>
<feature type="binding site" evidence="4">
    <location>
        <begin position="72"/>
        <end position="74"/>
    </location>
    <ligand>
        <name>acetyl-CoA</name>
        <dbReference type="ChEBI" id="CHEBI:57288"/>
        <label>1</label>
    </ligand>
</feature>
<feature type="domain" description="N-acetyltransferase" evidence="5">
    <location>
        <begin position="144"/>
        <end position="296"/>
    </location>
</feature>
<dbReference type="Gene3D" id="3.40.630.30">
    <property type="match status" value="1"/>
</dbReference>
<reference evidence="6 7" key="1">
    <citation type="submission" date="2019-03" db="EMBL/GenBank/DDBJ databases">
        <title>Genomic Encyclopedia of Archaeal and Bacterial Type Strains, Phase II (KMG-II): from individual species to whole genera.</title>
        <authorList>
            <person name="Goeker M."/>
        </authorList>
    </citation>
    <scope>NUCLEOTIDE SEQUENCE [LARGE SCALE GENOMIC DNA]</scope>
    <source>
        <strain evidence="6 7">DSM 24323</strain>
    </source>
</reference>
<evidence type="ECO:0000256" key="4">
    <source>
        <dbReference type="HAMAP-Rule" id="MF_01698"/>
    </source>
</evidence>
<feature type="binding site" evidence="4">
    <location>
        <position position="214"/>
    </location>
    <ligand>
        <name>1D-myo-inositol 2-(L-cysteinylamino)-2-deoxy-alpha-D-glucopyranoside</name>
        <dbReference type="ChEBI" id="CHEBI:58887"/>
    </ligand>
</feature>
<comment type="catalytic activity">
    <reaction evidence="4">
        <text>1D-myo-inositol 2-(L-cysteinylamino)-2-deoxy-alpha-D-glucopyranoside + acetyl-CoA = mycothiol + CoA + H(+)</text>
        <dbReference type="Rhea" id="RHEA:26172"/>
        <dbReference type="ChEBI" id="CHEBI:15378"/>
        <dbReference type="ChEBI" id="CHEBI:16768"/>
        <dbReference type="ChEBI" id="CHEBI:57287"/>
        <dbReference type="ChEBI" id="CHEBI:57288"/>
        <dbReference type="ChEBI" id="CHEBI:58887"/>
        <dbReference type="EC" id="2.3.1.189"/>
    </reaction>
</comment>
<evidence type="ECO:0000313" key="7">
    <source>
        <dbReference type="Proteomes" id="UP000295371"/>
    </source>
</evidence>
<feature type="binding site" evidence="4">
    <location>
        <position position="170"/>
    </location>
    <ligand>
        <name>1D-myo-inositol 2-(L-cysteinylamino)-2-deoxy-alpha-D-glucopyranoside</name>
        <dbReference type="ChEBI" id="CHEBI:58887"/>
    </ligand>
</feature>
<keyword evidence="7" id="KW-1185">Reference proteome</keyword>
<dbReference type="RefSeq" id="WP_166649301.1">
    <property type="nucleotide sequence ID" value="NZ_SOAW01000003.1"/>
</dbReference>
<comment type="caution">
    <text evidence="6">The sequence shown here is derived from an EMBL/GenBank/DDBJ whole genome shotgun (WGS) entry which is preliminary data.</text>
</comment>
<dbReference type="EMBL" id="SOAW01000003">
    <property type="protein sequence ID" value="TDT30010.1"/>
    <property type="molecule type" value="Genomic_DNA"/>
</dbReference>
<dbReference type="InterPro" id="IPR000182">
    <property type="entry name" value="GNAT_dom"/>
</dbReference>
<dbReference type="PIRSF" id="PIRSF021524">
    <property type="entry name" value="MSH_acetyltransferase"/>
    <property type="match status" value="1"/>
</dbReference>
<comment type="caution">
    <text evidence="4">Lacks conserved residue(s) required for the propagation of feature annotation.</text>
</comment>
<dbReference type="GO" id="GO:0035447">
    <property type="term" value="F:mycothiol synthase activity"/>
    <property type="evidence" value="ECO:0007669"/>
    <property type="project" value="UniProtKB-UniRule"/>
</dbReference>
<comment type="subunit">
    <text evidence="4">Monomer.</text>
</comment>
<dbReference type="HAMAP" id="MF_01698">
    <property type="entry name" value="MshD"/>
    <property type="match status" value="1"/>
</dbReference>
<accession>A0A4R7IZ55</accession>
<feature type="binding site" evidence="4">
    <location>
        <begin position="233"/>
        <end position="239"/>
    </location>
    <ligand>
        <name>acetyl-CoA</name>
        <dbReference type="ChEBI" id="CHEBI:57288"/>
        <label>2</label>
    </ligand>
</feature>
<keyword evidence="1 4" id="KW-0808">Transferase</keyword>